<name>A0AAW9HH73_9ACTO</name>
<keyword evidence="1" id="KW-0472">Membrane</keyword>
<dbReference type="Pfam" id="PF11239">
    <property type="entry name" value="DUF3040"/>
    <property type="match status" value="1"/>
</dbReference>
<dbReference type="GeneID" id="92813965"/>
<dbReference type="Proteomes" id="UP001288320">
    <property type="component" value="Unassembled WGS sequence"/>
</dbReference>
<feature type="transmembrane region" description="Helical" evidence="1">
    <location>
        <begin position="72"/>
        <end position="90"/>
    </location>
</feature>
<dbReference type="Proteomes" id="UP001284901">
    <property type="component" value="Unassembled WGS sequence"/>
</dbReference>
<protein>
    <submittedName>
        <fullName evidence="2">DUF3040 domain-containing protein</fullName>
    </submittedName>
</protein>
<dbReference type="EMBL" id="JAWNFY010000002">
    <property type="protein sequence ID" value="MDY5145593.1"/>
    <property type="molecule type" value="Genomic_DNA"/>
</dbReference>
<dbReference type="AlphaFoldDB" id="A0AAW9HH73"/>
<organism evidence="2 5">
    <name type="scientific">Actinotignum timonense</name>
    <dbReference type="NCBI Taxonomy" id="1870995"/>
    <lineage>
        <taxon>Bacteria</taxon>
        <taxon>Bacillati</taxon>
        <taxon>Actinomycetota</taxon>
        <taxon>Actinomycetes</taxon>
        <taxon>Actinomycetales</taxon>
        <taxon>Actinomycetaceae</taxon>
        <taxon>Actinotignum</taxon>
    </lineage>
</organism>
<evidence type="ECO:0000313" key="5">
    <source>
        <dbReference type="Proteomes" id="UP001288320"/>
    </source>
</evidence>
<evidence type="ECO:0000313" key="3">
    <source>
        <dbReference type="EMBL" id="MDY5145593.1"/>
    </source>
</evidence>
<evidence type="ECO:0000256" key="1">
    <source>
        <dbReference type="SAM" id="Phobius"/>
    </source>
</evidence>
<comment type="caution">
    <text evidence="2">The sequence shown here is derived from an EMBL/GenBank/DDBJ whole genome shotgun (WGS) entry which is preliminary data.</text>
</comment>
<evidence type="ECO:0000313" key="4">
    <source>
        <dbReference type="Proteomes" id="UP001284901"/>
    </source>
</evidence>
<proteinExistence type="predicted"/>
<keyword evidence="4" id="KW-1185">Reference proteome</keyword>
<feature type="transmembrane region" description="Helical" evidence="1">
    <location>
        <begin position="48"/>
        <end position="66"/>
    </location>
</feature>
<evidence type="ECO:0000313" key="2">
    <source>
        <dbReference type="EMBL" id="MDY5139761.1"/>
    </source>
</evidence>
<accession>A0AAW9HH73</accession>
<gene>
    <name evidence="2" type="ORF">R6G74_00310</name>
    <name evidence="3" type="ORF">R6P33_00970</name>
</gene>
<keyword evidence="1" id="KW-0812">Transmembrane</keyword>
<reference evidence="2 4" key="1">
    <citation type="submission" date="2023-10" db="EMBL/GenBank/DDBJ databases">
        <title>Whole Genome based description of the genera Actinobaculum and Actinotignum reveals a complex phylogenetic relationship within the species included in the genus Actinotignum.</title>
        <authorList>
            <person name="Jensen C.S."/>
            <person name="Dargis R."/>
            <person name="Kemp M."/>
            <person name="Christensen J.J."/>
        </authorList>
    </citation>
    <scope>NUCLEOTIDE SEQUENCE</scope>
    <source>
        <strain evidence="3 4">SLA_B089</strain>
        <strain evidence="2">SLA_B245</strain>
    </source>
</reference>
<sequence length="135" mass="14485">MALSDYEKKMLAELEAQLTNEDPSFARNMKPAAPEVEAISRQLSVRNLVLGILGLVAGIAILIGGISAPKMWWLGLLGVIIMFASVWYALAGVHTEKVAVPAGGGGAPTSSGPGGVSSFMRRQQEIWEKRRRGEH</sequence>
<dbReference type="InterPro" id="IPR021401">
    <property type="entry name" value="DUF3040"/>
</dbReference>
<dbReference type="EMBL" id="JAWNFV010000001">
    <property type="protein sequence ID" value="MDY5139761.1"/>
    <property type="molecule type" value="Genomic_DNA"/>
</dbReference>
<dbReference type="RefSeq" id="WP_087070950.1">
    <property type="nucleotide sequence ID" value="NZ_CAUPFC010000001.1"/>
</dbReference>
<keyword evidence="1" id="KW-1133">Transmembrane helix</keyword>